<name>A0A7Z0NB07_9GAMM</name>
<feature type="region of interest" description="Disordered" evidence="1">
    <location>
        <begin position="47"/>
        <end position="68"/>
    </location>
</feature>
<dbReference type="EMBL" id="JACCGK010000016">
    <property type="protein sequence ID" value="NYT74206.1"/>
    <property type="molecule type" value="Genomic_DNA"/>
</dbReference>
<protein>
    <submittedName>
        <fullName evidence="2">Uncharacterized protein</fullName>
    </submittedName>
</protein>
<evidence type="ECO:0000313" key="3">
    <source>
        <dbReference type="Proteomes" id="UP000520876"/>
    </source>
</evidence>
<accession>A0A7Z0NB07</accession>
<organism evidence="2 3">
    <name type="scientific">Vreelandella sedimenti</name>
    <dbReference type="NCBI Taxonomy" id="2729618"/>
    <lineage>
        <taxon>Bacteria</taxon>
        <taxon>Pseudomonadati</taxon>
        <taxon>Pseudomonadota</taxon>
        <taxon>Gammaproteobacteria</taxon>
        <taxon>Oceanospirillales</taxon>
        <taxon>Halomonadaceae</taxon>
        <taxon>Vreelandella</taxon>
    </lineage>
</organism>
<sequence length="68" mass="7646">MTHYPKGTMCMACRHAIADCGQLPFSTMPPMSKSKRRVIVRCTEFEHANRPTQRQADSRASEKAAAYS</sequence>
<keyword evidence="3" id="KW-1185">Reference proteome</keyword>
<evidence type="ECO:0000313" key="2">
    <source>
        <dbReference type="EMBL" id="NYT74206.1"/>
    </source>
</evidence>
<comment type="caution">
    <text evidence="2">The sequence shown here is derived from an EMBL/GenBank/DDBJ whole genome shotgun (WGS) entry which is preliminary data.</text>
</comment>
<dbReference type="AlphaFoldDB" id="A0A7Z0NB07"/>
<proteinExistence type="predicted"/>
<dbReference type="Proteomes" id="UP000520876">
    <property type="component" value="Unassembled WGS sequence"/>
</dbReference>
<dbReference type="RefSeq" id="WP_180094393.1">
    <property type="nucleotide sequence ID" value="NZ_JACCGK010000016.1"/>
</dbReference>
<gene>
    <name evidence="2" type="ORF">HZU72_17485</name>
</gene>
<evidence type="ECO:0000256" key="1">
    <source>
        <dbReference type="SAM" id="MobiDB-lite"/>
    </source>
</evidence>
<reference evidence="2 3" key="1">
    <citation type="submission" date="2020-07" db="EMBL/GenBank/DDBJ databases">
        <title>Halomonas sp. QX-2 draft genome sequence.</title>
        <authorList>
            <person name="Qiu X."/>
        </authorList>
    </citation>
    <scope>NUCLEOTIDE SEQUENCE [LARGE SCALE GENOMIC DNA]</scope>
    <source>
        <strain evidence="2 3">QX-2</strain>
    </source>
</reference>